<evidence type="ECO:0000259" key="2">
    <source>
        <dbReference type="PROSITE" id="PS50234"/>
    </source>
</evidence>
<dbReference type="SUPFAM" id="SSF53300">
    <property type="entry name" value="vWA-like"/>
    <property type="match status" value="1"/>
</dbReference>
<dbReference type="Proteomes" id="UP000515135">
    <property type="component" value="Unplaced"/>
</dbReference>
<sequence>MRALLAAVCVLAIVAVQLSSANPTCTPLYRKLCRVSDWSVWSPKDNIFGCSRVFRTREVIDNPLGSTACCPPLREEKEQCGIPTKEQTVGAMSSGFLGPLSGDGFRKADGSTDVIDMVFLFDKSGSVREVNFNDAKQNIQDLIDNFPTPVDQANTRVAAISFSDEERTRVEFDFTQTVSRDQVKAALGNIDYERGWTATGTALELARDNVFQSVAGSRANAAKILFLITDGKSNRGAAPIPIADQLKGNDVEMFAFAVGPENQINEDELRSIVSEPVPEHLFYAGSFSAMSDVFDDFITILRERFGGGSSFSTTDDEYDYDYGFFRR</sequence>
<dbReference type="GeneID" id="109484560"/>
<dbReference type="InterPro" id="IPR050525">
    <property type="entry name" value="ECM_Assembly_Org"/>
</dbReference>
<dbReference type="AlphaFoldDB" id="A0A6P5AB23"/>
<dbReference type="InterPro" id="IPR002035">
    <property type="entry name" value="VWF_A"/>
</dbReference>
<evidence type="ECO:0000313" key="3">
    <source>
        <dbReference type="Proteomes" id="UP000515135"/>
    </source>
</evidence>
<dbReference type="Pfam" id="PF00092">
    <property type="entry name" value="VWA"/>
    <property type="match status" value="1"/>
</dbReference>
<accession>A0A6P5AB23</accession>
<keyword evidence="3" id="KW-1185">Reference proteome</keyword>
<protein>
    <submittedName>
        <fullName evidence="4">Cartilage matrix protein-like</fullName>
    </submittedName>
</protein>
<keyword evidence="1" id="KW-0732">Signal</keyword>
<dbReference type="Gene3D" id="3.40.50.410">
    <property type="entry name" value="von Willebrand factor, type A domain"/>
    <property type="match status" value="1"/>
</dbReference>
<proteinExistence type="predicted"/>
<dbReference type="PRINTS" id="PR00453">
    <property type="entry name" value="VWFADOMAIN"/>
</dbReference>
<dbReference type="PROSITE" id="PS50234">
    <property type="entry name" value="VWFA"/>
    <property type="match status" value="1"/>
</dbReference>
<feature type="chain" id="PRO_5027789163" evidence="1">
    <location>
        <begin position="22"/>
        <end position="327"/>
    </location>
</feature>
<organism evidence="3 4">
    <name type="scientific">Branchiostoma belcheri</name>
    <name type="common">Amphioxus</name>
    <dbReference type="NCBI Taxonomy" id="7741"/>
    <lineage>
        <taxon>Eukaryota</taxon>
        <taxon>Metazoa</taxon>
        <taxon>Chordata</taxon>
        <taxon>Cephalochordata</taxon>
        <taxon>Leptocardii</taxon>
        <taxon>Amphioxiformes</taxon>
        <taxon>Branchiostomatidae</taxon>
        <taxon>Branchiostoma</taxon>
    </lineage>
</organism>
<dbReference type="SMART" id="SM00327">
    <property type="entry name" value="VWA"/>
    <property type="match status" value="1"/>
</dbReference>
<name>A0A6P5AB23_BRABE</name>
<dbReference type="PANTHER" id="PTHR24020:SF20">
    <property type="entry name" value="PH DOMAIN-CONTAINING PROTEIN"/>
    <property type="match status" value="1"/>
</dbReference>
<gene>
    <name evidence="4" type="primary">LOC109484560</name>
</gene>
<evidence type="ECO:0000256" key="1">
    <source>
        <dbReference type="SAM" id="SignalP"/>
    </source>
</evidence>
<feature type="signal peptide" evidence="1">
    <location>
        <begin position="1"/>
        <end position="21"/>
    </location>
</feature>
<reference evidence="4" key="1">
    <citation type="submission" date="2025-08" db="UniProtKB">
        <authorList>
            <consortium name="RefSeq"/>
        </authorList>
    </citation>
    <scope>IDENTIFICATION</scope>
    <source>
        <tissue evidence="4">Gonad</tissue>
    </source>
</reference>
<dbReference type="InterPro" id="IPR036465">
    <property type="entry name" value="vWFA_dom_sf"/>
</dbReference>
<dbReference type="OrthoDB" id="6132182at2759"/>
<dbReference type="KEGG" id="bbel:109484560"/>
<feature type="domain" description="VWFA" evidence="2">
    <location>
        <begin position="116"/>
        <end position="297"/>
    </location>
</feature>
<evidence type="ECO:0000313" key="4">
    <source>
        <dbReference type="RefSeq" id="XP_019643439.1"/>
    </source>
</evidence>
<dbReference type="CDD" id="cd01450">
    <property type="entry name" value="vWFA_subfamily_ECM"/>
    <property type="match status" value="1"/>
</dbReference>
<dbReference type="PANTHER" id="PTHR24020">
    <property type="entry name" value="COLLAGEN ALPHA"/>
    <property type="match status" value="1"/>
</dbReference>
<dbReference type="RefSeq" id="XP_019643439.1">
    <property type="nucleotide sequence ID" value="XM_019787880.1"/>
</dbReference>